<evidence type="ECO:0000256" key="1">
    <source>
        <dbReference type="SAM" id="MobiDB-lite"/>
    </source>
</evidence>
<dbReference type="Gene3D" id="1.10.10.60">
    <property type="entry name" value="Homeodomain-like"/>
    <property type="match status" value="1"/>
</dbReference>
<dbReference type="InterPro" id="IPR017930">
    <property type="entry name" value="Myb_dom"/>
</dbReference>
<dbReference type="PROSITE" id="PS51294">
    <property type="entry name" value="HTH_MYB"/>
    <property type="match status" value="1"/>
</dbReference>
<organism evidence="5 6">
    <name type="scientific">Mortierella isabellina</name>
    <name type="common">Filamentous fungus</name>
    <name type="synonym">Umbelopsis isabellina</name>
    <dbReference type="NCBI Taxonomy" id="91625"/>
    <lineage>
        <taxon>Eukaryota</taxon>
        <taxon>Fungi</taxon>
        <taxon>Fungi incertae sedis</taxon>
        <taxon>Mucoromycota</taxon>
        <taxon>Mucoromycotina</taxon>
        <taxon>Umbelopsidomycetes</taxon>
        <taxon>Umbelopsidales</taxon>
        <taxon>Umbelopsidaceae</taxon>
        <taxon>Umbelopsis</taxon>
    </lineage>
</organism>
<evidence type="ECO:0000313" key="6">
    <source>
        <dbReference type="Proteomes" id="UP000654370"/>
    </source>
</evidence>
<sequence length="655" mass="73169">MPPKKKQAGEAMTHAQEEEMSSALIAQLLAEDGMDQDTGGYYAEYGNDRGTYDQYRKHDTDDSYEEESDDDFRPKYGGAMGTRGRRGRGAKRGSGSRGGGAPRGRKRKAISEPHVDGVDKDVAGQEAPKDGETADVDVAPVISEKKEKKPKRPLAEGMKTGTYDDDEEARFLEGLEMFGRDWSKLAAHIATRDPNSIRSHAQKHFIKLYRDNIPLPDKVKETGLGYTLSGKELDPNSAAAKPYLSRQGASAGNESTTATDMEKKAPDLSPKTENQVGNLAVGTMQESDTKIANTAATPIKPVKAAKQPNLKPPSHARFQDAIYDEDGRTSYSKSRLRQPRERSSISFSQLNGDTDPLTMIKCEPFCGKPASGVAGCQPFEMKMQSNVLVAMDFHAHLMTTEIIGFLAGKWDKEKKHMMVQAAYPCRSLNTGQNDVNVEMDPTSAIDVRQKIEDQNMQVVGWYHSHPTFVPDPSLVDIENQKSYQTQWRDTFGEQTLEPFVGAIVGPYDPKLPGSVSVINWFYLDSDQLIPKRLTYDIEQDMGISVEESERMFALLDEYKHSPEKVHFLEFWRQDAQESKLQKLIKSLAKRMPWLQAALAHVTRQQNEALSLPIVEQAAAPTGQQNGVMMEKDPLTGLDIVREMFLEQVEERLRSW</sequence>
<dbReference type="Pfam" id="PF00249">
    <property type="entry name" value="Myb_DNA-binding"/>
    <property type="match status" value="1"/>
</dbReference>
<feature type="compositionally biased region" description="Basic and acidic residues" evidence="1">
    <location>
        <begin position="46"/>
        <end position="61"/>
    </location>
</feature>
<dbReference type="AlphaFoldDB" id="A0A8H7PG29"/>
<dbReference type="SUPFAM" id="SSF102712">
    <property type="entry name" value="JAB1/MPN domain"/>
    <property type="match status" value="1"/>
</dbReference>
<evidence type="ECO:0008006" key="7">
    <source>
        <dbReference type="Google" id="ProtNLM"/>
    </source>
</evidence>
<gene>
    <name evidence="5" type="ORF">INT43_004594</name>
</gene>
<keyword evidence="6" id="KW-1185">Reference proteome</keyword>
<evidence type="ECO:0000259" key="2">
    <source>
        <dbReference type="PROSITE" id="PS50090"/>
    </source>
</evidence>
<dbReference type="Pfam" id="PF01398">
    <property type="entry name" value="JAB"/>
    <property type="match status" value="1"/>
</dbReference>
<feature type="region of interest" description="Disordered" evidence="1">
    <location>
        <begin position="297"/>
        <end position="350"/>
    </location>
</feature>
<dbReference type="PANTHER" id="PTHR10410">
    <property type="entry name" value="EUKARYOTIC TRANSLATION INITIATION FACTOR 3 -RELATED"/>
    <property type="match status" value="1"/>
</dbReference>
<evidence type="ECO:0000313" key="5">
    <source>
        <dbReference type="EMBL" id="KAG2173220.1"/>
    </source>
</evidence>
<dbReference type="Gene3D" id="3.40.140.10">
    <property type="entry name" value="Cytidine Deaminase, domain 2"/>
    <property type="match status" value="1"/>
</dbReference>
<feature type="compositionally biased region" description="Basic and acidic residues" evidence="1">
    <location>
        <begin position="109"/>
        <end position="132"/>
    </location>
</feature>
<dbReference type="SUPFAM" id="SSF46689">
    <property type="entry name" value="Homeodomain-like"/>
    <property type="match status" value="1"/>
</dbReference>
<dbReference type="SMART" id="SM00232">
    <property type="entry name" value="JAB_MPN"/>
    <property type="match status" value="1"/>
</dbReference>
<dbReference type="SMART" id="SM00717">
    <property type="entry name" value="SANT"/>
    <property type="match status" value="1"/>
</dbReference>
<evidence type="ECO:0000259" key="3">
    <source>
        <dbReference type="PROSITE" id="PS50249"/>
    </source>
</evidence>
<dbReference type="InterPro" id="IPR050242">
    <property type="entry name" value="JAMM_MPN+_peptidase_M67A"/>
</dbReference>
<dbReference type="Proteomes" id="UP000654370">
    <property type="component" value="Unassembled WGS sequence"/>
</dbReference>
<dbReference type="InterPro" id="IPR037518">
    <property type="entry name" value="MPN"/>
</dbReference>
<evidence type="ECO:0000259" key="4">
    <source>
        <dbReference type="PROSITE" id="PS51294"/>
    </source>
</evidence>
<dbReference type="InterPro" id="IPR001005">
    <property type="entry name" value="SANT/Myb"/>
</dbReference>
<feature type="domain" description="HTH myb-type" evidence="4">
    <location>
        <begin position="155"/>
        <end position="209"/>
    </location>
</feature>
<name>A0A8H7PG29_MORIS</name>
<reference evidence="5" key="1">
    <citation type="submission" date="2020-12" db="EMBL/GenBank/DDBJ databases">
        <title>Metabolic potential, ecology and presence of endohyphal bacteria is reflected in genomic diversity of Mucoromycotina.</title>
        <authorList>
            <person name="Muszewska A."/>
            <person name="Okrasinska A."/>
            <person name="Steczkiewicz K."/>
            <person name="Drgas O."/>
            <person name="Orlowska M."/>
            <person name="Perlinska-Lenart U."/>
            <person name="Aleksandrzak-Piekarczyk T."/>
            <person name="Szatraj K."/>
            <person name="Zielenkiewicz U."/>
            <person name="Pilsyk S."/>
            <person name="Malc E."/>
            <person name="Mieczkowski P."/>
            <person name="Kruszewska J.S."/>
            <person name="Biernat P."/>
            <person name="Pawlowska J."/>
        </authorList>
    </citation>
    <scope>NUCLEOTIDE SEQUENCE</scope>
    <source>
        <strain evidence="5">WA0000067209</strain>
    </source>
</reference>
<dbReference type="PROSITE" id="PS50090">
    <property type="entry name" value="MYB_LIKE"/>
    <property type="match status" value="1"/>
</dbReference>
<feature type="compositionally biased region" description="Polar residues" evidence="1">
    <location>
        <begin position="247"/>
        <end position="259"/>
    </location>
</feature>
<dbReference type="InterPro" id="IPR009057">
    <property type="entry name" value="Homeodomain-like_sf"/>
</dbReference>
<dbReference type="GO" id="GO:0008237">
    <property type="term" value="F:metallopeptidase activity"/>
    <property type="evidence" value="ECO:0007669"/>
    <property type="project" value="InterPro"/>
</dbReference>
<feature type="region of interest" description="Disordered" evidence="1">
    <location>
        <begin position="1"/>
        <end position="161"/>
    </location>
</feature>
<accession>A0A8H7PG29</accession>
<dbReference type="PROSITE" id="PS50249">
    <property type="entry name" value="MPN"/>
    <property type="match status" value="1"/>
</dbReference>
<dbReference type="OrthoDB" id="118550at2759"/>
<protein>
    <recommendedName>
        <fullName evidence="7">Myb-like, SWIRM and MPN domain-containing protein 1</fullName>
    </recommendedName>
</protein>
<feature type="domain" description="MPN" evidence="3">
    <location>
        <begin position="381"/>
        <end position="518"/>
    </location>
</feature>
<proteinExistence type="predicted"/>
<feature type="domain" description="Myb-like" evidence="2">
    <location>
        <begin position="155"/>
        <end position="205"/>
    </location>
</feature>
<dbReference type="EMBL" id="JAEPQZ010000015">
    <property type="protein sequence ID" value="KAG2173220.1"/>
    <property type="molecule type" value="Genomic_DNA"/>
</dbReference>
<feature type="region of interest" description="Disordered" evidence="1">
    <location>
        <begin position="228"/>
        <end position="274"/>
    </location>
</feature>
<dbReference type="InterPro" id="IPR000555">
    <property type="entry name" value="JAMM/MPN+_dom"/>
</dbReference>
<comment type="caution">
    <text evidence="5">The sequence shown here is derived from an EMBL/GenBank/DDBJ whole genome shotgun (WGS) entry which is preliminary data.</text>
</comment>